<dbReference type="Gene3D" id="2.60.40.1890">
    <property type="entry name" value="PCu(A)C copper chaperone"/>
    <property type="match status" value="1"/>
</dbReference>
<dbReference type="RefSeq" id="WP_128219827.1">
    <property type="nucleotide sequence ID" value="NZ_CP034929.1"/>
</dbReference>
<dbReference type="InterPro" id="IPR058248">
    <property type="entry name" value="Lxx211020-like"/>
</dbReference>
<feature type="chain" id="PRO_5045338841" evidence="2">
    <location>
        <begin position="35"/>
        <end position="194"/>
    </location>
</feature>
<dbReference type="EMBL" id="JBHSQI010000006">
    <property type="protein sequence ID" value="MFC6154447.1"/>
    <property type="molecule type" value="Genomic_DNA"/>
</dbReference>
<gene>
    <name evidence="3" type="ORF">ACFPWU_12330</name>
</gene>
<keyword evidence="2" id="KW-0732">Signal</keyword>
<name>A0ABW1QY05_9ACTN</name>
<feature type="signal peptide" evidence="2">
    <location>
        <begin position="1"/>
        <end position="34"/>
    </location>
</feature>
<feature type="region of interest" description="Disordered" evidence="1">
    <location>
        <begin position="37"/>
        <end position="58"/>
    </location>
</feature>
<dbReference type="Proteomes" id="UP001596098">
    <property type="component" value="Unassembled WGS sequence"/>
</dbReference>
<keyword evidence="4" id="KW-1185">Reference proteome</keyword>
<reference evidence="4" key="1">
    <citation type="journal article" date="2019" name="Int. J. Syst. Evol. Microbiol.">
        <title>The Global Catalogue of Microorganisms (GCM) 10K type strain sequencing project: providing services to taxonomists for standard genome sequencing and annotation.</title>
        <authorList>
            <consortium name="The Broad Institute Genomics Platform"/>
            <consortium name="The Broad Institute Genome Sequencing Center for Infectious Disease"/>
            <person name="Wu L."/>
            <person name="Ma J."/>
        </authorList>
    </citation>
    <scope>NUCLEOTIDE SEQUENCE [LARGE SCALE GENOMIC DNA]</scope>
    <source>
        <strain evidence="4">DFY28</strain>
    </source>
</reference>
<dbReference type="PANTHER" id="PTHR36302">
    <property type="entry name" value="BLR7088 PROTEIN"/>
    <property type="match status" value="1"/>
</dbReference>
<dbReference type="PANTHER" id="PTHR36302:SF1">
    <property type="entry name" value="COPPER CHAPERONE PCU(A)C"/>
    <property type="match status" value="1"/>
</dbReference>
<evidence type="ECO:0000256" key="2">
    <source>
        <dbReference type="SAM" id="SignalP"/>
    </source>
</evidence>
<sequence length="194" mass="20422">MKTFIQIAHSTRKSTARRLSAIALGLTLATTVAACGEEEKDDTPNASATQTTNQSSVEVSDAWVRATAGAKDTTMSAAFMVIDNTGDTDVTLTGARTEVAGRAEIHEMVMVDGKSVMQQVEDGLQVRAGSAQLLQSGGNHVMLMDMQTELAPGDEVALTLEFSDGSTVAVDAPVKAFTEEEGHYHAPGTAEHSH</sequence>
<dbReference type="PROSITE" id="PS51257">
    <property type="entry name" value="PROKAR_LIPOPROTEIN"/>
    <property type="match status" value="1"/>
</dbReference>
<dbReference type="Pfam" id="PF04314">
    <property type="entry name" value="PCuAC"/>
    <property type="match status" value="1"/>
</dbReference>
<protein>
    <submittedName>
        <fullName evidence="3">Copper chaperone PCu(A)C</fullName>
    </submittedName>
</protein>
<organism evidence="3 4">
    <name type="scientific">Nocardioides yefusunii</name>
    <dbReference type="NCBI Taxonomy" id="2500546"/>
    <lineage>
        <taxon>Bacteria</taxon>
        <taxon>Bacillati</taxon>
        <taxon>Actinomycetota</taxon>
        <taxon>Actinomycetes</taxon>
        <taxon>Propionibacteriales</taxon>
        <taxon>Nocardioidaceae</taxon>
        <taxon>Nocardioides</taxon>
    </lineage>
</organism>
<dbReference type="InterPro" id="IPR007410">
    <property type="entry name" value="LpqE-like"/>
</dbReference>
<proteinExistence type="predicted"/>
<evidence type="ECO:0000256" key="1">
    <source>
        <dbReference type="SAM" id="MobiDB-lite"/>
    </source>
</evidence>
<feature type="compositionally biased region" description="Polar residues" evidence="1">
    <location>
        <begin position="44"/>
        <end position="58"/>
    </location>
</feature>
<evidence type="ECO:0000313" key="3">
    <source>
        <dbReference type="EMBL" id="MFC6154447.1"/>
    </source>
</evidence>
<dbReference type="SUPFAM" id="SSF110087">
    <property type="entry name" value="DR1885-like metal-binding protein"/>
    <property type="match status" value="1"/>
</dbReference>
<accession>A0ABW1QY05</accession>
<dbReference type="InterPro" id="IPR036182">
    <property type="entry name" value="PCuAC_sf"/>
</dbReference>
<evidence type="ECO:0000313" key="4">
    <source>
        <dbReference type="Proteomes" id="UP001596098"/>
    </source>
</evidence>
<comment type="caution">
    <text evidence="3">The sequence shown here is derived from an EMBL/GenBank/DDBJ whole genome shotgun (WGS) entry which is preliminary data.</text>
</comment>